<dbReference type="InterPro" id="IPR043128">
    <property type="entry name" value="Rev_trsase/Diguanyl_cyclase"/>
</dbReference>
<dbReference type="SMART" id="SM00267">
    <property type="entry name" value="GGDEF"/>
    <property type="match status" value="1"/>
</dbReference>
<dbReference type="InterPro" id="IPR029016">
    <property type="entry name" value="GAF-like_dom_sf"/>
</dbReference>
<dbReference type="SUPFAM" id="SSF55073">
    <property type="entry name" value="Nucleotide cyclase"/>
    <property type="match status" value="1"/>
</dbReference>
<keyword evidence="4 6" id="KW-1133">Transmembrane helix</keyword>
<evidence type="ECO:0000313" key="10">
    <source>
        <dbReference type="Proteomes" id="UP000319296"/>
    </source>
</evidence>
<dbReference type="CDD" id="cd01949">
    <property type="entry name" value="GGDEF"/>
    <property type="match status" value="1"/>
</dbReference>
<dbReference type="PROSITE" id="PS50885">
    <property type="entry name" value="HAMP"/>
    <property type="match status" value="1"/>
</dbReference>
<evidence type="ECO:0000256" key="3">
    <source>
        <dbReference type="ARBA" id="ARBA00022692"/>
    </source>
</evidence>
<evidence type="ECO:0000256" key="6">
    <source>
        <dbReference type="SAM" id="Phobius"/>
    </source>
</evidence>
<protein>
    <submittedName>
        <fullName evidence="9">Diguanylate cyclase</fullName>
    </submittedName>
</protein>
<dbReference type="Gene3D" id="3.30.450.40">
    <property type="match status" value="1"/>
</dbReference>
<accession>A0A519BPM2</accession>
<dbReference type="InterPro" id="IPR003660">
    <property type="entry name" value="HAMP_dom"/>
</dbReference>
<dbReference type="InterPro" id="IPR000160">
    <property type="entry name" value="GGDEF_dom"/>
</dbReference>
<dbReference type="CDD" id="cd06225">
    <property type="entry name" value="HAMP"/>
    <property type="match status" value="1"/>
</dbReference>
<dbReference type="GO" id="GO:0005886">
    <property type="term" value="C:plasma membrane"/>
    <property type="evidence" value="ECO:0007669"/>
    <property type="project" value="UniProtKB-SubCell"/>
</dbReference>
<name>A0A519BPM2_9DELT</name>
<dbReference type="PANTHER" id="PTHR45138:SF9">
    <property type="entry name" value="DIGUANYLATE CYCLASE DGCM-RELATED"/>
    <property type="match status" value="1"/>
</dbReference>
<dbReference type="SUPFAM" id="SSF55781">
    <property type="entry name" value="GAF domain-like"/>
    <property type="match status" value="1"/>
</dbReference>
<dbReference type="InterPro" id="IPR029787">
    <property type="entry name" value="Nucleotide_cyclase"/>
</dbReference>
<feature type="domain" description="HAMP" evidence="7">
    <location>
        <begin position="334"/>
        <end position="386"/>
    </location>
</feature>
<dbReference type="GO" id="GO:0043709">
    <property type="term" value="P:cell adhesion involved in single-species biofilm formation"/>
    <property type="evidence" value="ECO:0007669"/>
    <property type="project" value="TreeGrafter"/>
</dbReference>
<dbReference type="Pfam" id="PF17202">
    <property type="entry name" value="sCache_3_3"/>
    <property type="match status" value="1"/>
</dbReference>
<dbReference type="GO" id="GO:1902201">
    <property type="term" value="P:negative regulation of bacterial-type flagellum-dependent cell motility"/>
    <property type="evidence" value="ECO:0007669"/>
    <property type="project" value="TreeGrafter"/>
</dbReference>
<gene>
    <name evidence="9" type="ORF">EVG15_01895</name>
</gene>
<evidence type="ECO:0000313" key="9">
    <source>
        <dbReference type="EMBL" id="RZD19213.1"/>
    </source>
</evidence>
<dbReference type="GO" id="GO:0007165">
    <property type="term" value="P:signal transduction"/>
    <property type="evidence" value="ECO:0007669"/>
    <property type="project" value="InterPro"/>
</dbReference>
<dbReference type="AlphaFoldDB" id="A0A519BPM2"/>
<keyword evidence="3 6" id="KW-0812">Transmembrane</keyword>
<evidence type="ECO:0000256" key="2">
    <source>
        <dbReference type="ARBA" id="ARBA00022475"/>
    </source>
</evidence>
<dbReference type="InterPro" id="IPR050469">
    <property type="entry name" value="Diguanylate_Cyclase"/>
</dbReference>
<feature type="transmembrane region" description="Helical" evidence="6">
    <location>
        <begin position="20"/>
        <end position="43"/>
    </location>
</feature>
<keyword evidence="2" id="KW-1003">Cell membrane</keyword>
<dbReference type="PANTHER" id="PTHR45138">
    <property type="entry name" value="REGULATORY COMPONENTS OF SENSORY TRANSDUCTION SYSTEM"/>
    <property type="match status" value="1"/>
</dbReference>
<dbReference type="FunFam" id="3.30.70.270:FF:000001">
    <property type="entry name" value="Diguanylate cyclase domain protein"/>
    <property type="match status" value="1"/>
</dbReference>
<dbReference type="SMART" id="SM00304">
    <property type="entry name" value="HAMP"/>
    <property type="match status" value="1"/>
</dbReference>
<dbReference type="Gene3D" id="6.10.340.10">
    <property type="match status" value="1"/>
</dbReference>
<comment type="subcellular location">
    <subcellularLocation>
        <location evidence="1">Cell membrane</location>
        <topology evidence="1">Multi-pass membrane protein</topology>
    </subcellularLocation>
</comment>
<keyword evidence="5 6" id="KW-0472">Membrane</keyword>
<dbReference type="NCBIfam" id="TIGR00254">
    <property type="entry name" value="GGDEF"/>
    <property type="match status" value="1"/>
</dbReference>
<evidence type="ECO:0000259" key="7">
    <source>
        <dbReference type="PROSITE" id="PS50885"/>
    </source>
</evidence>
<comment type="caution">
    <text evidence="9">The sequence shown here is derived from an EMBL/GenBank/DDBJ whole genome shotgun (WGS) entry which is preliminary data.</text>
</comment>
<feature type="transmembrane region" description="Helical" evidence="6">
    <location>
        <begin position="311"/>
        <end position="332"/>
    </location>
</feature>
<dbReference type="PROSITE" id="PS50887">
    <property type="entry name" value="GGDEF"/>
    <property type="match status" value="1"/>
</dbReference>
<dbReference type="InterPro" id="IPR033463">
    <property type="entry name" value="sCache_3"/>
</dbReference>
<dbReference type="Pfam" id="PF00990">
    <property type="entry name" value="GGDEF"/>
    <property type="match status" value="1"/>
</dbReference>
<dbReference type="Gene3D" id="3.30.70.270">
    <property type="match status" value="1"/>
</dbReference>
<sequence length="812" mass="92325">MSDIIYSPGPRPKMSIRKKFLISFLSAAIIPLIILAIANTIIFKTQAKKNALSKVRITLQGAERIYYTQANELKNAFLISNYNLYFTKSLIGKNRQFLDSLVYSYKSAFNYADLICVLSRYKTVLASSSGKTDTTLILNGLINKSFNRDIPIVKTVYIKNYTQRKLGLNYNNTGSSINNLFLVTVVPVTYNAKVVGGIVGFINLYEDSYIPRTIYNDYHMNPAIFSSIFQTQTAISTMNIPGNVFGVGSKLPFSIYKKISSGKDYINKMNYDGKNVFVAFHPIKDINNKVIGSLGVLISNHEYVNLLKKTAIYSILIIIFGLIISLIITYFASKDTLNPIYMTLDAIKKFSSGELDTRLIIKTNDEFEKIGEGFTEMAVTVHDREERMLKYNEFSDFLTKSLDFDYILSGTLDKLEELTNSVSGIIYEAVEITNKKDIQNDIDIKETGLINKNIENDRLNGYGDLFENNLNKVYDNVNDYNYNDNYNIFVKNKYKLVPKKHYGIRKFVAKEFSLDDGIVGECITKKKTIWFHDIPENAILLKDQLLSDRANGKTIDYGFCEVFPKDIVWFPLYIESSSKISIPLGVIMLSSLKGFKKEDIVFLEHAAKELSITLDNARMHQKLNKLSITDELTGLYNRRYLNEFLERELNLAKRHNTQLSLLMMDIDNFKHVNDFYGHQLGDEVLRTVGQIIKDSIRSTDFGARYGGEEFTIVLPYTDFGGSFEVAKKIKEELSKYQFKGLVENVTISIGIVNYPDCEEFNSGENINDGSNTGKINTIDNLLKIADDFLYEAKSNGKNMIVGNNKGDKIIFK</sequence>
<evidence type="ECO:0000256" key="5">
    <source>
        <dbReference type="ARBA" id="ARBA00023136"/>
    </source>
</evidence>
<proteinExistence type="predicted"/>
<evidence type="ECO:0000259" key="8">
    <source>
        <dbReference type="PROSITE" id="PS50887"/>
    </source>
</evidence>
<dbReference type="EMBL" id="SGBB01000002">
    <property type="protein sequence ID" value="RZD19213.1"/>
    <property type="molecule type" value="Genomic_DNA"/>
</dbReference>
<feature type="domain" description="GGDEF" evidence="8">
    <location>
        <begin position="657"/>
        <end position="805"/>
    </location>
</feature>
<dbReference type="Proteomes" id="UP000319296">
    <property type="component" value="Unassembled WGS sequence"/>
</dbReference>
<dbReference type="GO" id="GO:0052621">
    <property type="term" value="F:diguanylate cyclase activity"/>
    <property type="evidence" value="ECO:0007669"/>
    <property type="project" value="TreeGrafter"/>
</dbReference>
<evidence type="ECO:0000256" key="1">
    <source>
        <dbReference type="ARBA" id="ARBA00004651"/>
    </source>
</evidence>
<organism evidence="9 10">
    <name type="scientific">Candidatus Acididesulfobacter diazotrophicus</name>
    <dbReference type="NCBI Taxonomy" id="2597226"/>
    <lineage>
        <taxon>Bacteria</taxon>
        <taxon>Deltaproteobacteria</taxon>
        <taxon>Candidatus Acidulodesulfobacterales</taxon>
        <taxon>Candidatus Acididesulfobacter</taxon>
    </lineage>
</organism>
<reference evidence="9 10" key="1">
    <citation type="journal article" date="2019" name="ISME J.">
        <title>Insights into ecological role of a new deltaproteobacterial order Candidatus Acidulodesulfobacterales by metagenomics and metatranscriptomics.</title>
        <authorList>
            <person name="Tan S."/>
            <person name="Liu J."/>
            <person name="Fang Y."/>
            <person name="Hedlund B.P."/>
            <person name="Lian Z.H."/>
            <person name="Huang L.Y."/>
            <person name="Li J.T."/>
            <person name="Huang L.N."/>
            <person name="Li W.J."/>
            <person name="Jiang H.C."/>
            <person name="Dong H.L."/>
            <person name="Shu W.S."/>
        </authorList>
    </citation>
    <scope>NUCLEOTIDE SEQUENCE [LARGE SCALE GENOMIC DNA]</scope>
    <source>
        <strain evidence="9">AP1</strain>
    </source>
</reference>
<evidence type="ECO:0000256" key="4">
    <source>
        <dbReference type="ARBA" id="ARBA00022989"/>
    </source>
</evidence>